<comment type="caution">
    <text evidence="1">The sequence shown here is derived from an EMBL/GenBank/DDBJ whole genome shotgun (WGS) entry which is preliminary data.</text>
</comment>
<proteinExistence type="predicted"/>
<protein>
    <recommendedName>
        <fullName evidence="3">DUF3298 domain-containing protein</fullName>
    </recommendedName>
</protein>
<organism evidence="1 2">
    <name type="scientific">Defluviimonas salinarum</name>
    <dbReference type="NCBI Taxonomy" id="2992147"/>
    <lineage>
        <taxon>Bacteria</taxon>
        <taxon>Pseudomonadati</taxon>
        <taxon>Pseudomonadota</taxon>
        <taxon>Alphaproteobacteria</taxon>
        <taxon>Rhodobacterales</taxon>
        <taxon>Paracoccaceae</taxon>
        <taxon>Albidovulum</taxon>
    </lineage>
</organism>
<reference evidence="1 2" key="1">
    <citation type="submission" date="2022-10" db="EMBL/GenBank/DDBJ databases">
        <title>Defluviimonas sp. CAU 1641 isolated from mud.</title>
        <authorList>
            <person name="Kim W."/>
        </authorList>
    </citation>
    <scope>NUCLEOTIDE SEQUENCE [LARGE SCALE GENOMIC DNA]</scope>
    <source>
        <strain evidence="1 2">CAU 1641</strain>
    </source>
</reference>
<dbReference type="Proteomes" id="UP001207582">
    <property type="component" value="Unassembled WGS sequence"/>
</dbReference>
<accession>A0ABT3JAP2</accession>
<sequence>MKPEIVADREIGSRAQDIIRKFVLGGSSVDHRLQFRAEGEAEVRTLAKIHVTEQAKMPDGTCAAYPWSGQAGMGFDPFVTLEDTEGGLAGLQHCARAVPLKHVYGLILRVEDDLWIVSAKDQAAGTLFEDFGAGEIASEDFDFVRVAEQSEACVEQIGRISEIDVAADGEFLFSDEAGAVLVSCPWWGPFVDETMSQGLYARQMEIVEAVSDMVRRLQAPRPEEAVPAPC</sequence>
<evidence type="ECO:0008006" key="3">
    <source>
        <dbReference type="Google" id="ProtNLM"/>
    </source>
</evidence>
<dbReference type="EMBL" id="JAPDOG010000069">
    <property type="protein sequence ID" value="MCW3784778.1"/>
    <property type="molecule type" value="Genomic_DNA"/>
</dbReference>
<evidence type="ECO:0000313" key="1">
    <source>
        <dbReference type="EMBL" id="MCW3784778.1"/>
    </source>
</evidence>
<dbReference type="RefSeq" id="WP_264773907.1">
    <property type="nucleotide sequence ID" value="NZ_JAPDOG010000069.1"/>
</dbReference>
<evidence type="ECO:0000313" key="2">
    <source>
        <dbReference type="Proteomes" id="UP001207582"/>
    </source>
</evidence>
<keyword evidence="2" id="KW-1185">Reference proteome</keyword>
<name>A0ABT3JAP2_9RHOB</name>
<gene>
    <name evidence="1" type="ORF">OM960_25040</name>
</gene>